<gene>
    <name evidence="1" type="ORF">Mal48_01200</name>
</gene>
<evidence type="ECO:0000313" key="1">
    <source>
        <dbReference type="EMBL" id="QDT30892.1"/>
    </source>
</evidence>
<dbReference type="InterPro" id="IPR011465">
    <property type="entry name" value="DUF1571"/>
</dbReference>
<name>A0A517QGY0_9PLAN</name>
<keyword evidence="2" id="KW-1185">Reference proteome</keyword>
<dbReference type="InterPro" id="IPR006311">
    <property type="entry name" value="TAT_signal"/>
</dbReference>
<reference evidence="1 2" key="1">
    <citation type="submission" date="2019-02" db="EMBL/GenBank/DDBJ databases">
        <title>Deep-cultivation of Planctomycetes and their phenomic and genomic characterization uncovers novel biology.</title>
        <authorList>
            <person name="Wiegand S."/>
            <person name="Jogler M."/>
            <person name="Boedeker C."/>
            <person name="Pinto D."/>
            <person name="Vollmers J."/>
            <person name="Rivas-Marin E."/>
            <person name="Kohn T."/>
            <person name="Peeters S.H."/>
            <person name="Heuer A."/>
            <person name="Rast P."/>
            <person name="Oberbeckmann S."/>
            <person name="Bunk B."/>
            <person name="Jeske O."/>
            <person name="Meyerdierks A."/>
            <person name="Storesund J.E."/>
            <person name="Kallscheuer N."/>
            <person name="Luecker S."/>
            <person name="Lage O.M."/>
            <person name="Pohl T."/>
            <person name="Merkel B.J."/>
            <person name="Hornburger P."/>
            <person name="Mueller R.-W."/>
            <person name="Bruemmer F."/>
            <person name="Labrenz M."/>
            <person name="Spormann A.M."/>
            <person name="Op den Camp H."/>
            <person name="Overmann J."/>
            <person name="Amann R."/>
            <person name="Jetten M.S.M."/>
            <person name="Mascher T."/>
            <person name="Medema M.H."/>
            <person name="Devos D.P."/>
            <person name="Kaster A.-K."/>
            <person name="Ovreas L."/>
            <person name="Rohde M."/>
            <person name="Galperin M.Y."/>
            <person name="Jogler C."/>
        </authorList>
    </citation>
    <scope>NUCLEOTIDE SEQUENCE [LARGE SCALE GENOMIC DNA]</scope>
    <source>
        <strain evidence="1 2">Mal48</strain>
    </source>
</reference>
<dbReference type="KEGG" id="tpol:Mal48_01200"/>
<organism evidence="1 2">
    <name type="scientific">Thalassoglobus polymorphus</name>
    <dbReference type="NCBI Taxonomy" id="2527994"/>
    <lineage>
        <taxon>Bacteria</taxon>
        <taxon>Pseudomonadati</taxon>
        <taxon>Planctomycetota</taxon>
        <taxon>Planctomycetia</taxon>
        <taxon>Planctomycetales</taxon>
        <taxon>Planctomycetaceae</taxon>
        <taxon>Thalassoglobus</taxon>
    </lineage>
</organism>
<evidence type="ECO:0000313" key="2">
    <source>
        <dbReference type="Proteomes" id="UP000315724"/>
    </source>
</evidence>
<dbReference type="Proteomes" id="UP000315724">
    <property type="component" value="Chromosome"/>
</dbReference>
<evidence type="ECO:0008006" key="3">
    <source>
        <dbReference type="Google" id="ProtNLM"/>
    </source>
</evidence>
<dbReference type="EMBL" id="CP036267">
    <property type="protein sequence ID" value="QDT30892.1"/>
    <property type="molecule type" value="Genomic_DNA"/>
</dbReference>
<proteinExistence type="predicted"/>
<dbReference type="AlphaFoldDB" id="A0A517QGY0"/>
<dbReference type="Pfam" id="PF07608">
    <property type="entry name" value="DUF1571"/>
    <property type="match status" value="1"/>
</dbReference>
<dbReference type="OrthoDB" id="5456309at2"/>
<protein>
    <recommendedName>
        <fullName evidence="3">DUF1571 domain-containing protein</fullName>
    </recommendedName>
</protein>
<dbReference type="RefSeq" id="WP_145195152.1">
    <property type="nucleotide sequence ID" value="NZ_CP036267.1"/>
</dbReference>
<dbReference type="PROSITE" id="PS51318">
    <property type="entry name" value="TAT"/>
    <property type="match status" value="1"/>
</dbReference>
<accession>A0A517QGY0</accession>
<sequence>MSSETTLYTRRRFVLNSVVTASALGAGALLGNKLFADPSQIASRVQDAPSSHPLIPALQMGTNSLKALDDVKDYTATFTKREMIGRNLTDAKMEMKYRHNPYSVYFKFISPSAGREAIYVAGENDGKMQAHEVGIAGLAGTLSLDVDGRLAMTDNRHPITMAGMHIMVSTLLEQWLSDTKLSGMTVNFYPNAKIGKIECKAIETSHRSPSSGAKYAMSRLYVDASTNYPIRVQQYEFPRKNKKQPELVEDYLYTDIKTNVGLKDIDFSTSNSKYDF</sequence>